<evidence type="ECO:0000256" key="5">
    <source>
        <dbReference type="ARBA" id="ARBA00022692"/>
    </source>
</evidence>
<dbReference type="SUPFAM" id="SSF56935">
    <property type="entry name" value="Porins"/>
    <property type="match status" value="1"/>
</dbReference>
<dbReference type="Pfam" id="PF00593">
    <property type="entry name" value="TonB_dep_Rec_b-barrel"/>
    <property type="match status" value="1"/>
</dbReference>
<evidence type="ECO:0000256" key="10">
    <source>
        <dbReference type="ARBA" id="ARBA00023237"/>
    </source>
</evidence>
<dbReference type="PANTHER" id="PTHR32552:SF81">
    <property type="entry name" value="TONB-DEPENDENT OUTER MEMBRANE RECEPTOR"/>
    <property type="match status" value="1"/>
</dbReference>
<evidence type="ECO:0000256" key="7">
    <source>
        <dbReference type="ARBA" id="ARBA00023065"/>
    </source>
</evidence>
<name>A0A841HKV7_9GAMM</name>
<comment type="caution">
    <text evidence="16">The sequence shown here is derived from an EMBL/GenBank/DDBJ whole genome shotgun (WGS) entry which is preliminary data.</text>
</comment>
<keyword evidence="16" id="KW-0675">Receptor</keyword>
<accession>A0A841HKV7</accession>
<proteinExistence type="inferred from homology"/>
<feature type="domain" description="TonB-dependent receptor-like beta-barrel" evidence="14">
    <location>
        <begin position="256"/>
        <end position="732"/>
    </location>
</feature>
<keyword evidence="3 11" id="KW-1134">Transmembrane beta strand</keyword>
<evidence type="ECO:0000313" key="17">
    <source>
        <dbReference type="Proteomes" id="UP000588068"/>
    </source>
</evidence>
<feature type="signal peptide" evidence="13">
    <location>
        <begin position="1"/>
        <end position="28"/>
    </location>
</feature>
<dbReference type="GO" id="GO:0006826">
    <property type="term" value="P:iron ion transport"/>
    <property type="evidence" value="ECO:0007669"/>
    <property type="project" value="UniProtKB-KW"/>
</dbReference>
<evidence type="ECO:0000256" key="4">
    <source>
        <dbReference type="ARBA" id="ARBA00022496"/>
    </source>
</evidence>
<keyword evidence="17" id="KW-1185">Reference proteome</keyword>
<dbReference type="RefSeq" id="WP_184331343.1">
    <property type="nucleotide sequence ID" value="NZ_JACHHZ010000002.1"/>
</dbReference>
<evidence type="ECO:0000256" key="6">
    <source>
        <dbReference type="ARBA" id="ARBA00023004"/>
    </source>
</evidence>
<evidence type="ECO:0000256" key="13">
    <source>
        <dbReference type="SAM" id="SignalP"/>
    </source>
</evidence>
<dbReference type="InterPro" id="IPR012910">
    <property type="entry name" value="Plug_dom"/>
</dbReference>
<feature type="chain" id="PRO_5032490202" evidence="13">
    <location>
        <begin position="29"/>
        <end position="772"/>
    </location>
</feature>
<dbReference type="GO" id="GO:0009279">
    <property type="term" value="C:cell outer membrane"/>
    <property type="evidence" value="ECO:0007669"/>
    <property type="project" value="UniProtKB-SubCell"/>
</dbReference>
<comment type="subcellular location">
    <subcellularLocation>
        <location evidence="1 11">Cell outer membrane</location>
        <topology evidence="1 11">Multi-pass membrane protein</topology>
    </subcellularLocation>
</comment>
<keyword evidence="6" id="KW-0408">Iron</keyword>
<organism evidence="16 17">
    <name type="scientific">Povalibacter uvarum</name>
    <dbReference type="NCBI Taxonomy" id="732238"/>
    <lineage>
        <taxon>Bacteria</taxon>
        <taxon>Pseudomonadati</taxon>
        <taxon>Pseudomonadota</taxon>
        <taxon>Gammaproteobacteria</taxon>
        <taxon>Steroidobacterales</taxon>
        <taxon>Steroidobacteraceae</taxon>
        <taxon>Povalibacter</taxon>
    </lineage>
</organism>
<dbReference type="Pfam" id="PF07715">
    <property type="entry name" value="Plug"/>
    <property type="match status" value="1"/>
</dbReference>
<dbReference type="InterPro" id="IPR039426">
    <property type="entry name" value="TonB-dep_rcpt-like"/>
</dbReference>
<dbReference type="AlphaFoldDB" id="A0A841HKV7"/>
<keyword evidence="10 11" id="KW-0998">Cell outer membrane</keyword>
<evidence type="ECO:0000256" key="1">
    <source>
        <dbReference type="ARBA" id="ARBA00004571"/>
    </source>
</evidence>
<keyword evidence="7" id="KW-0406">Ion transport</keyword>
<dbReference type="InterPro" id="IPR000531">
    <property type="entry name" value="Beta-barrel_TonB"/>
</dbReference>
<keyword evidence="4" id="KW-0410">Iron transport</keyword>
<evidence type="ECO:0000256" key="11">
    <source>
        <dbReference type="PROSITE-ProRule" id="PRU01360"/>
    </source>
</evidence>
<evidence type="ECO:0000256" key="8">
    <source>
        <dbReference type="ARBA" id="ARBA00023077"/>
    </source>
</evidence>
<gene>
    <name evidence="16" type="ORF">HNQ60_002092</name>
</gene>
<feature type="domain" description="TonB-dependent receptor plug" evidence="15">
    <location>
        <begin position="55"/>
        <end position="164"/>
    </location>
</feature>
<dbReference type="CDD" id="cd01347">
    <property type="entry name" value="ligand_gated_channel"/>
    <property type="match status" value="1"/>
</dbReference>
<comment type="similarity">
    <text evidence="11 12">Belongs to the TonB-dependent receptor family.</text>
</comment>
<dbReference type="Gene3D" id="2.40.170.20">
    <property type="entry name" value="TonB-dependent receptor, beta-barrel domain"/>
    <property type="match status" value="1"/>
</dbReference>
<evidence type="ECO:0000259" key="14">
    <source>
        <dbReference type="Pfam" id="PF00593"/>
    </source>
</evidence>
<evidence type="ECO:0000259" key="15">
    <source>
        <dbReference type="Pfam" id="PF07715"/>
    </source>
</evidence>
<evidence type="ECO:0000313" key="16">
    <source>
        <dbReference type="EMBL" id="MBB6093214.1"/>
    </source>
</evidence>
<reference evidence="16 17" key="1">
    <citation type="submission" date="2020-08" db="EMBL/GenBank/DDBJ databases">
        <title>Genomic Encyclopedia of Type Strains, Phase IV (KMG-IV): sequencing the most valuable type-strain genomes for metagenomic binning, comparative biology and taxonomic classification.</title>
        <authorList>
            <person name="Goeker M."/>
        </authorList>
    </citation>
    <scope>NUCLEOTIDE SEQUENCE [LARGE SCALE GENOMIC DNA]</scope>
    <source>
        <strain evidence="16 17">DSM 26723</strain>
    </source>
</reference>
<evidence type="ECO:0000256" key="9">
    <source>
        <dbReference type="ARBA" id="ARBA00023136"/>
    </source>
</evidence>
<keyword evidence="5 11" id="KW-0812">Transmembrane</keyword>
<dbReference type="PROSITE" id="PS52016">
    <property type="entry name" value="TONB_DEPENDENT_REC_3"/>
    <property type="match status" value="1"/>
</dbReference>
<dbReference type="PANTHER" id="PTHR32552">
    <property type="entry name" value="FERRICHROME IRON RECEPTOR-RELATED"/>
    <property type="match status" value="1"/>
</dbReference>
<sequence length="772" mass="83374">MSAIALRTSLSCAVAAVLASVASTPALAQANDASAVNELAIESVVVTARRREESLQDVPVAITALTADQLLTQNVRTLEDMTAYAPNIKIAAGRATSSTINAYIRGVGQNDPLWGFEPGVGIYLDDVYIARPQGALLDVYDVDRIEVLRGPQGTLYGKNTIAGAIKYVTRDIVGDPALNASVTAGSYNQLDTKLSGSAPIVADHFYLGAAVAYLQRDGYGEIVDDGSTRLFTRPGQDVSDKDVLAARANATFLWGDDSRLKVLADYIKDDSNAAGGQRLNDIVQPRLDDRYDQRTDMPVDQDQFETKGVSATYTQSLGDAFDLKIVGAYREGEGNQFIDFEELAGNYFQVPAQYADDQTSGEVQLTYTGDRLKGVAGVYYFTGTASGAFDASLGALNLTSLTKGSVDTDSISVYFDTTWAVTDRLNLNAGARWNEDDKTALVFVQQYLGRLPNNGTLFDQNNVPPGFTAFGPPSSNYTSSRTFSDVSPRIGVDFKVSDDVLAYIGYSQGFKSGGFDMRGNQALYPQTSDGYDSEIANNYEAGIKSTLLDDTLQLNLTIFYTPYEDVQVTTQQFQLLNGIPTNATAVLNAGKQLNQGVELETMWRPVAGLTLALNVGYLDAEFEEFIFSCNPAVVVVPACQPNGTRDISSISEPLNSPEWTGFFGATYEWALNAGEITAHAGYQYRSKTHVATTLVAPVESPTVQPNYDILDLGVSYTTASGAWRFAVDGKNILDEEYRVAGYEFGVVPAQGAPQIGFYGAPRTVAFTATYKY</sequence>
<protein>
    <submittedName>
        <fullName evidence="16">Iron complex outermembrane receptor protein</fullName>
    </submittedName>
</protein>
<dbReference type="InterPro" id="IPR036942">
    <property type="entry name" value="Beta-barrel_TonB_sf"/>
</dbReference>
<dbReference type="EMBL" id="JACHHZ010000002">
    <property type="protein sequence ID" value="MBB6093214.1"/>
    <property type="molecule type" value="Genomic_DNA"/>
</dbReference>
<keyword evidence="2 11" id="KW-0813">Transport</keyword>
<evidence type="ECO:0000256" key="2">
    <source>
        <dbReference type="ARBA" id="ARBA00022448"/>
    </source>
</evidence>
<keyword evidence="8 12" id="KW-0798">TonB box</keyword>
<evidence type="ECO:0000256" key="12">
    <source>
        <dbReference type="RuleBase" id="RU003357"/>
    </source>
</evidence>
<keyword evidence="13" id="KW-0732">Signal</keyword>
<evidence type="ECO:0000256" key="3">
    <source>
        <dbReference type="ARBA" id="ARBA00022452"/>
    </source>
</evidence>
<keyword evidence="9 11" id="KW-0472">Membrane</keyword>
<dbReference type="Proteomes" id="UP000588068">
    <property type="component" value="Unassembled WGS sequence"/>
</dbReference>